<dbReference type="RefSeq" id="WP_200238151.1">
    <property type="nucleotide sequence ID" value="NZ_JAENGP010000015.1"/>
</dbReference>
<dbReference type="CDD" id="cd00093">
    <property type="entry name" value="HTH_XRE"/>
    <property type="match status" value="1"/>
</dbReference>
<feature type="domain" description="HTH cro/C1-type" evidence="1">
    <location>
        <begin position="15"/>
        <end position="65"/>
    </location>
</feature>
<dbReference type="EMBL" id="JAENGP010000015">
    <property type="protein sequence ID" value="MBK1782080.1"/>
    <property type="molecule type" value="Genomic_DNA"/>
</dbReference>
<comment type="caution">
    <text evidence="2">The sequence shown here is derived from an EMBL/GenBank/DDBJ whole genome shotgun (WGS) entry which is preliminary data.</text>
</comment>
<gene>
    <name evidence="2" type="ORF">JHL22_12740</name>
</gene>
<keyword evidence="3" id="KW-1185">Reference proteome</keyword>
<dbReference type="InterPro" id="IPR010982">
    <property type="entry name" value="Lambda_DNA-bd_dom_sf"/>
</dbReference>
<sequence>MNKIDIRQAIEKLIKKGMSQAEIAKACGLTQGAISAIVNGKRKDVRLSTYTKIMQLFESISSDGQ</sequence>
<dbReference type="Gene3D" id="1.10.260.40">
    <property type="entry name" value="lambda repressor-like DNA-binding domains"/>
    <property type="match status" value="1"/>
</dbReference>
<dbReference type="PROSITE" id="PS50943">
    <property type="entry name" value="HTH_CROC1"/>
    <property type="match status" value="1"/>
</dbReference>
<name>A0ABS1EGD7_9BURK</name>
<dbReference type="InterPro" id="IPR001387">
    <property type="entry name" value="Cro/C1-type_HTH"/>
</dbReference>
<organism evidence="2 3">
    <name type="scientific">Advenella mandrilli</name>
    <dbReference type="NCBI Taxonomy" id="2800330"/>
    <lineage>
        <taxon>Bacteria</taxon>
        <taxon>Pseudomonadati</taxon>
        <taxon>Pseudomonadota</taxon>
        <taxon>Betaproteobacteria</taxon>
        <taxon>Burkholderiales</taxon>
        <taxon>Alcaligenaceae</taxon>
    </lineage>
</organism>
<evidence type="ECO:0000313" key="3">
    <source>
        <dbReference type="Proteomes" id="UP000635316"/>
    </source>
</evidence>
<evidence type="ECO:0000259" key="1">
    <source>
        <dbReference type="PROSITE" id="PS50943"/>
    </source>
</evidence>
<accession>A0ABS1EGD7</accession>
<dbReference type="SUPFAM" id="SSF47413">
    <property type="entry name" value="lambda repressor-like DNA-binding domains"/>
    <property type="match status" value="1"/>
</dbReference>
<reference evidence="2 3" key="1">
    <citation type="submission" date="2020-12" db="EMBL/GenBank/DDBJ databases">
        <authorList>
            <person name="Lu T."/>
            <person name="Wang Q."/>
            <person name="Han X."/>
        </authorList>
    </citation>
    <scope>NUCLEOTIDE SEQUENCE [LARGE SCALE GENOMIC DNA]</scope>
    <source>
        <strain evidence="2 3">WQ 585</strain>
    </source>
</reference>
<proteinExistence type="predicted"/>
<dbReference type="Proteomes" id="UP000635316">
    <property type="component" value="Unassembled WGS sequence"/>
</dbReference>
<evidence type="ECO:0000313" key="2">
    <source>
        <dbReference type="EMBL" id="MBK1782080.1"/>
    </source>
</evidence>
<dbReference type="Pfam" id="PF01381">
    <property type="entry name" value="HTH_3"/>
    <property type="match status" value="1"/>
</dbReference>
<dbReference type="SMART" id="SM00530">
    <property type="entry name" value="HTH_XRE"/>
    <property type="match status" value="1"/>
</dbReference>
<protein>
    <submittedName>
        <fullName evidence="2">Helix-turn-helix transcriptional regulator</fullName>
    </submittedName>
</protein>